<dbReference type="FunFam" id="1.25.10.10:FF:000686">
    <property type="entry name" value="Serine/threonine-protein kinase TOR"/>
    <property type="match status" value="1"/>
</dbReference>
<dbReference type="InterPro" id="IPR050517">
    <property type="entry name" value="DDR_Repair_Kinase"/>
</dbReference>
<comment type="catalytic activity">
    <reaction evidence="16">
        <text>1D-myo-inositol 1,2,4,5,6-pentakisphosphate + H2O = 1D-myo-inositol 1,2,5,6-tetrakisphosphate + phosphate</text>
        <dbReference type="Rhea" id="RHEA:77115"/>
        <dbReference type="ChEBI" id="CHEBI:15377"/>
        <dbReference type="ChEBI" id="CHEBI:43474"/>
        <dbReference type="ChEBI" id="CHEBI:57798"/>
        <dbReference type="ChEBI" id="CHEBI:195535"/>
        <dbReference type="EC" id="3.1.3.62"/>
    </reaction>
    <physiologicalReaction direction="left-to-right" evidence="16">
        <dbReference type="Rhea" id="RHEA:77116"/>
    </physiologicalReaction>
</comment>
<evidence type="ECO:0000256" key="6">
    <source>
        <dbReference type="ARBA" id="ARBA00022729"/>
    </source>
</evidence>
<evidence type="ECO:0000313" key="29">
    <source>
        <dbReference type="Proteomes" id="UP000789390"/>
    </source>
</evidence>
<dbReference type="InterPro" id="IPR000560">
    <property type="entry name" value="His_Pase_clade-2"/>
</dbReference>
<dbReference type="FunFam" id="3.40.50.1240:FF:000014">
    <property type="entry name" value="Multiple inositol polyphosphate phosphatase 1"/>
    <property type="match status" value="1"/>
</dbReference>
<evidence type="ECO:0000256" key="7">
    <source>
        <dbReference type="ARBA" id="ARBA00022737"/>
    </source>
</evidence>
<dbReference type="Gene3D" id="1.10.1070.11">
    <property type="entry name" value="Phosphatidylinositol 3-/4-kinase, catalytic domain"/>
    <property type="match status" value="1"/>
</dbReference>
<keyword evidence="29" id="KW-1185">Reference proteome</keyword>
<dbReference type="InterPro" id="IPR024585">
    <property type="entry name" value="mTOR_dom"/>
</dbReference>
<dbReference type="OrthoDB" id="2250022at2759"/>
<evidence type="ECO:0000256" key="10">
    <source>
        <dbReference type="ARBA" id="ARBA00022801"/>
    </source>
</evidence>
<dbReference type="Pfam" id="PF00454">
    <property type="entry name" value="PI3_PI4_kinase"/>
    <property type="match status" value="1"/>
</dbReference>
<dbReference type="Proteomes" id="UP000789390">
    <property type="component" value="Unassembled WGS sequence"/>
</dbReference>
<evidence type="ECO:0000256" key="5">
    <source>
        <dbReference type="ARBA" id="ARBA00022679"/>
    </source>
</evidence>
<dbReference type="PANTHER" id="PTHR11139">
    <property type="entry name" value="ATAXIA TELANGIECTASIA MUTATED ATM -RELATED"/>
    <property type="match status" value="1"/>
</dbReference>
<accession>A0A8J2S2F9</accession>
<dbReference type="Pfam" id="PF08771">
    <property type="entry name" value="FRB_dom"/>
    <property type="match status" value="1"/>
</dbReference>
<evidence type="ECO:0000256" key="1">
    <source>
        <dbReference type="ARBA" id="ARBA00004236"/>
    </source>
</evidence>
<dbReference type="Gene3D" id="3.30.1010.10">
    <property type="entry name" value="Phosphatidylinositol 3-kinase Catalytic Subunit, Chain A, domain 4"/>
    <property type="match status" value="1"/>
</dbReference>
<dbReference type="InterPro" id="IPR003152">
    <property type="entry name" value="FATC_dom"/>
</dbReference>
<dbReference type="Pfam" id="PF11865">
    <property type="entry name" value="mTOR_dom"/>
    <property type="match status" value="1"/>
</dbReference>
<dbReference type="FunFam" id="1.25.10.10:FF:001216">
    <property type="entry name" value="Serine/threonine-protein kinase TOR"/>
    <property type="match status" value="1"/>
</dbReference>
<dbReference type="SMART" id="SM01343">
    <property type="entry name" value="FATC"/>
    <property type="match status" value="1"/>
</dbReference>
<keyword evidence="9 21" id="KW-0418">Kinase</keyword>
<dbReference type="FunFam" id="1.10.1070.11:FF:000007">
    <property type="entry name" value="Serine/threonine-protein kinase TOR"/>
    <property type="match status" value="1"/>
</dbReference>
<gene>
    <name evidence="28" type="ORF">DGAL_LOCUS17567</name>
</gene>
<evidence type="ECO:0000256" key="9">
    <source>
        <dbReference type="ARBA" id="ARBA00022777"/>
    </source>
</evidence>
<keyword evidence="14" id="KW-0131">Cell cycle</keyword>
<dbReference type="InterPro" id="IPR011009">
    <property type="entry name" value="Kinase-like_dom_sf"/>
</dbReference>
<dbReference type="PROSITE" id="PS00915">
    <property type="entry name" value="PI3_4_KINASE_1"/>
    <property type="match status" value="1"/>
</dbReference>
<feature type="signal peptide" evidence="24">
    <location>
        <begin position="1"/>
        <end position="20"/>
    </location>
</feature>
<evidence type="ECO:0000256" key="19">
    <source>
        <dbReference type="ARBA" id="ARBA00047899"/>
    </source>
</evidence>
<evidence type="ECO:0000256" key="12">
    <source>
        <dbReference type="ARBA" id="ARBA00023136"/>
    </source>
</evidence>
<evidence type="ECO:0000256" key="23">
    <source>
        <dbReference type="SAM" id="MobiDB-lite"/>
    </source>
</evidence>
<comment type="similarity">
    <text evidence="2">Belongs to the histidine acid phosphatase family. MINPP1 subfamily.</text>
</comment>
<dbReference type="GO" id="GO:0031932">
    <property type="term" value="C:TORC2 complex"/>
    <property type="evidence" value="ECO:0007669"/>
    <property type="project" value="UniProtKB-ARBA"/>
</dbReference>
<keyword evidence="21" id="KW-0723">Serine/threonine-protein kinase</keyword>
<dbReference type="InterPro" id="IPR016024">
    <property type="entry name" value="ARM-type_fold"/>
</dbReference>
<dbReference type="PANTHER" id="PTHR11139:SF9">
    <property type="entry name" value="SERINE_THREONINE-PROTEIN KINASE MTOR"/>
    <property type="match status" value="1"/>
</dbReference>
<evidence type="ECO:0000256" key="22">
    <source>
        <dbReference type="SAM" id="Coils"/>
    </source>
</evidence>
<keyword evidence="13" id="KW-0325">Glycoprotein</keyword>
<dbReference type="InterPro" id="IPR029033">
    <property type="entry name" value="His_PPase_superfam"/>
</dbReference>
<dbReference type="GO" id="GO:0045893">
    <property type="term" value="P:positive regulation of DNA-templated transcription"/>
    <property type="evidence" value="ECO:0007669"/>
    <property type="project" value="UniProtKB-ARBA"/>
</dbReference>
<keyword evidence="11 21" id="KW-0067">ATP-binding</keyword>
<dbReference type="GO" id="GO:0038202">
    <property type="term" value="P:TORC1 signaling"/>
    <property type="evidence" value="ECO:0007669"/>
    <property type="project" value="TreeGrafter"/>
</dbReference>
<keyword evidence="6 24" id="KW-0732">Signal</keyword>
<dbReference type="SMART" id="SM00146">
    <property type="entry name" value="PI3Kc"/>
    <property type="match status" value="1"/>
</dbReference>
<comment type="caution">
    <text evidence="28">The sequence shown here is derived from an EMBL/GenBank/DDBJ whole genome shotgun (WGS) entry which is preliminary data.</text>
</comment>
<dbReference type="InterPro" id="IPR036738">
    <property type="entry name" value="FRB_sf"/>
</dbReference>
<evidence type="ECO:0000256" key="16">
    <source>
        <dbReference type="ARBA" id="ARBA00043671"/>
    </source>
</evidence>
<dbReference type="GO" id="GO:0005737">
    <property type="term" value="C:cytoplasm"/>
    <property type="evidence" value="ECO:0007669"/>
    <property type="project" value="TreeGrafter"/>
</dbReference>
<evidence type="ECO:0000256" key="14">
    <source>
        <dbReference type="ARBA" id="ARBA00023306"/>
    </source>
</evidence>
<reference evidence="28" key="1">
    <citation type="submission" date="2021-11" db="EMBL/GenBank/DDBJ databases">
        <authorList>
            <person name="Schell T."/>
        </authorList>
    </citation>
    <scope>NUCLEOTIDE SEQUENCE</scope>
    <source>
        <strain evidence="28">M5</strain>
    </source>
</reference>
<keyword evidence="8 21" id="KW-0547">Nucleotide-binding</keyword>
<dbReference type="Gene3D" id="1.20.120.150">
    <property type="entry name" value="FKBP12-rapamycin binding domain"/>
    <property type="match status" value="1"/>
</dbReference>
<feature type="coiled-coil region" evidence="22">
    <location>
        <begin position="1858"/>
        <end position="1885"/>
    </location>
</feature>
<keyword evidence="4" id="KW-1003">Cell membrane</keyword>
<evidence type="ECO:0000256" key="13">
    <source>
        <dbReference type="ARBA" id="ARBA00023180"/>
    </source>
</evidence>
<dbReference type="PROSITE" id="PS50290">
    <property type="entry name" value="PI3_4_KINASE_3"/>
    <property type="match status" value="1"/>
</dbReference>
<protein>
    <recommendedName>
        <fullName evidence="21">Serine/threonine-protein kinase TOR</fullName>
        <ecNumber evidence="21">2.7.11.1</ecNumber>
    </recommendedName>
</protein>
<dbReference type="GO" id="GO:0016242">
    <property type="term" value="P:negative regulation of macroautophagy"/>
    <property type="evidence" value="ECO:0007669"/>
    <property type="project" value="TreeGrafter"/>
</dbReference>
<dbReference type="InterPro" id="IPR018936">
    <property type="entry name" value="PI3/4_kinase_CS"/>
</dbReference>
<dbReference type="InterPro" id="IPR009076">
    <property type="entry name" value="FRB_dom"/>
</dbReference>
<dbReference type="PROSITE" id="PS00916">
    <property type="entry name" value="PI3_4_KINASE_2"/>
    <property type="match status" value="1"/>
</dbReference>
<keyword evidence="5 21" id="KW-0808">Transferase</keyword>
<dbReference type="Gene3D" id="1.25.10.10">
    <property type="entry name" value="Leucine-rich Repeat Variant"/>
    <property type="match status" value="5"/>
</dbReference>
<dbReference type="EC" id="2.7.11.1" evidence="21"/>
<dbReference type="FunFam" id="1.25.10.10:FF:000060">
    <property type="entry name" value="Serine/threonine-protein kinase mTOR"/>
    <property type="match status" value="1"/>
</dbReference>
<dbReference type="GO" id="GO:0004674">
    <property type="term" value="F:protein serine/threonine kinase activity"/>
    <property type="evidence" value="ECO:0007669"/>
    <property type="project" value="UniProtKB-KW"/>
</dbReference>
<dbReference type="SMART" id="SM01345">
    <property type="entry name" value="Rapamycin_bind"/>
    <property type="match status" value="1"/>
</dbReference>
<dbReference type="SMART" id="SM01346">
    <property type="entry name" value="DUF3385"/>
    <property type="match status" value="1"/>
</dbReference>
<dbReference type="CDD" id="cd05169">
    <property type="entry name" value="PIKKc_TOR"/>
    <property type="match status" value="1"/>
</dbReference>
<dbReference type="Pfam" id="PF02260">
    <property type="entry name" value="FATC"/>
    <property type="match status" value="1"/>
</dbReference>
<dbReference type="FunFam" id="1.20.120.150:FF:000001">
    <property type="entry name" value="Serine/threonine-protein kinase TOR"/>
    <property type="match status" value="1"/>
</dbReference>
<dbReference type="GO" id="GO:0010605">
    <property type="term" value="P:negative regulation of macromolecule metabolic process"/>
    <property type="evidence" value="ECO:0007669"/>
    <property type="project" value="UniProtKB-ARBA"/>
</dbReference>
<sequence>MKSAVSLAIVTIYCFVHVLSKENVERKQPITLCYDKIDDPYIEFATKTGYRVNQNKDDDEIKIKGCEAKQFWLMSRHGTRNTGTKDMIKMKERLPLIFKDINLNHKAGRGSLCEDDIKNLEEWEFHANITEDKFLVSEGFLELKGLGKRFRKRFPLLLSRPFVNESYVFQFTDSERTDVSAQAFAKGMFGKDDSLNVFMKKSSKPDNLLRFYKTCDKWLKEVDENSTAVIEQKMFEKSTEFLDMIKSVSDRMGFTSLLNLGDIDLIYSMCSFDKAWRPKDLSPWCAVFNEEDLQILEYREDLEYFYEDGYGYEINYEQACTPLKDVFENFRQTVEQSSVSRPKGFFYFTHSGTILKVLARVGLFKDKVRPTHSNRLELTKRAWRTSRIDSFASNIAFVLFKCSDDYRVTAYYQERPIRLPGCSQDLCHFREFVNQYGSLVSKCSIDDICRKMAAGMMQTFISGLKSRSEDLRLKAARDLHHYVTSELREALQEDVISFVDDLNHHIFDMVSSSDVNEKKGGILAIVSLLQVDVGNTNARMTRFANYLKNLLPSQDVVVMELTARALGKLTLVSGSYTAEYVEFEVKRAFEWLSGERNEGRRHAAVLVLRELALSMPTFFFQQVQTFFDVIFYAVRDSKPMIREGAVAALRSALVVTSQRETKEAQKPTWYKQCFDEAQQGFEEPLAKDKGLTKDDRAHGSLLVLQELLRCSNAEGERLLAELDQLNSLHSQTVQVDSLISTTSRVLPNGAVELINTPTFNNNLRLLPGHVAQSRIASAVSPLSIVAPQQYPIVESAACRQLTADHFDDICANTLRHSISKSSHVQAALMGILPRLAAYDRTRFSDRYLGPAMSYLMACLTRKEKNPHLAMITIGYIAVCIEGDIAPHLPGIINFVRTSLPQNKDPSSAKKRPSPPDISVFVCLSLLGRAVGRSHLTVEFKELLDPMLSVGLSPALTTCLRELALRIPHLKKDIAEGLLRMLSLVLMHQPLRHPGMPKHHIALTPVALQPLPSTGDDVNSIVLALRTLGSFDFQGQPLLLQFVRHCADNFLCSEQRAIRLEAVRTCSQLLKCALQESVKLKKKPLRSSGVRLVSATVAEVLSKLLTAAITDPDASVRYCVFASLDPHFFSYLALAENLGSITVALNDEVFEIREMAVCIIGHLSSMNPAYIMPALRKLLIQLLTELEHSGMGRNKEQSSRLLGRLVSSAPRLIKPYMEPILKILVPKLKENDPNPGVTIAVLTAIGDLAQVSESEMRLWSPELLPLLLDMLGDSSLPAKREIALWTLAQLIESTGCVVLPYQEFPSLLELLLSFLKTEQLVSIRRETLRVLGLLGALDPYKHKMNLGHIDSQGDSSAVMSMSDSRDADSFMDSSASEMLVNMNYSSLEEFYPAVAIATLMRVVKDQTLSQHHNTVVTAVMFIFKSLGVRCVPYIKQVVPSFVNVVRFTPLTEVSLKEFLFQQLGFLIAIVKQHIRPYLDQILDLVKEHWTVNSPFQITIIFLIEHVAMALGTEFKMYLPHLVPLILRVLTHDASKDRSVTGKLLQAVQKFGSNLEDYLHLLLPPIVKLFDAIDVNINVRRTALETVDLISDTLDLSDFASRIIQPLVRCIENTGELRPVAMETLTSLVAQLGKKFLIFIPMVQKVLNRNRIQHQRYDVLVAKILHGGGSADEEDISAARQRRGNSKTKEGLISSDTTAVKRLHVAANNLQRAWTATRRVSKDDWLEWLRKLSSEMLKESPSPPLRSCWALGQSYIQLPRDLFNAAFVSCWTELSQQHQNELVKSLEQALRVPDLPEITQTILNLAEFMEHCEKGPLPLDAKLLGQQSLISINNKLQQKEAAAGLLEYAMKKHEGEIRVQERWHEKLHDWERALEAYRKKESNQQQQEPELVLGQMRCLEALCEWGQLHTLAESNWKQVNVDVKNRFARMAAAAAWGLGKWTAMEEYVNFIPKETQDGSFYRSVLAIHREQYGQAQILIDSARDLLDTELTALSGESYQRAYGAMVLVQMLAELEEVIQYKILPERRAPIRKMWWQRLQGCQRIVEDWQKIIQVHSLVITPEEDMRTWLKYSSLCRKSGRLALSHKTLITLLGTDPSLNPDHPLPTLHPHVTYAYSKHLWMSNQKEQAFRQLHHFVQASLQPQSLSSISTTPVSTPEEPDRHVELGKLLARCYLRLGQWQECLQGINELSIPAVLQYYAAATEHDATWYKAWHSWAYMNFEAVLFYKHQGQNTSANQTLIGENTNKGLTAQHVSSYTVPAVQGFFRSIALSHGSSLQDTLRLLTLWFDYGHWPEVYEALVEGVRTIDVNTWLQVIPQLIARIDTQRQLVGRLIHQLLMDIGKAHPQALIYPLTVASKSALQARHNAANKILKNMCEHSPILVQQAVMVSEELIRVAILWHELWHEGLEEASRLYFGERNVTGMFATLEPLHAMLERGPQTLKETSFHQAYGRELLEAQDWCRRYKTSLNVRDLNQAWDLYYHVFRRISRQLPQLTSLELQYVSPKLLLCRDLELAIPGSYVPNQPVIRISQVNSSLQVITSKQRPRKLCITGSNGKEYMFLLKGHEDLRQDERVMQLFSLVNTLLIHDPETFRRNLTIQRYAVIPLSTNSGLIGWVPHCDTLHSLIRDYREKKKILLNIEHRIMLRMAPDYDHLSLMQKVEVFEHALEHTQGDDLAKILWLRSPSSEVWFDRRTNYTRSLAVMSMVGYILGLGDRHPSNLMLDRLSGKILHIDFGDCFEVAMTREKFPEKIPFRLTRMLVNAMEVTGIEGTYRSTCESVMSVLRGNKDSLMAVLEAFVYDPLLNWRLVVDNVANTKTTRRSKSRHESSSNNSGQGEVGDSMEITANAAANSSSVLNAAISRSKNETVEAIVNDGPQPEILNKRALTIVSRVRDKLTGKDFPNETEGTLSIDRQVELLIQQATSHENLCQCYIGWCPFW</sequence>
<name>A0A8J2S2F9_9CRUS</name>
<dbReference type="SUPFAM" id="SSF56112">
    <property type="entry name" value="Protein kinase-like (PK-like)"/>
    <property type="match status" value="1"/>
</dbReference>
<dbReference type="GO" id="GO:0005886">
    <property type="term" value="C:plasma membrane"/>
    <property type="evidence" value="ECO:0007669"/>
    <property type="project" value="UniProtKB-SubCell"/>
</dbReference>
<dbReference type="InterPro" id="IPR057564">
    <property type="entry name" value="HEAT_ATR"/>
</dbReference>
<evidence type="ECO:0000256" key="2">
    <source>
        <dbReference type="ARBA" id="ARBA00008422"/>
    </source>
</evidence>
<dbReference type="InterPro" id="IPR026683">
    <property type="entry name" value="TOR_cat"/>
</dbReference>
<dbReference type="CDD" id="cd07061">
    <property type="entry name" value="HP_HAP_like"/>
    <property type="match status" value="1"/>
</dbReference>
<dbReference type="PROSITE" id="PS51190">
    <property type="entry name" value="FATC"/>
    <property type="match status" value="1"/>
</dbReference>
<dbReference type="InterPro" id="IPR000403">
    <property type="entry name" value="PI3/4_kinase_cat_dom"/>
</dbReference>
<dbReference type="GO" id="GO:0044877">
    <property type="term" value="F:protein-containing complex binding"/>
    <property type="evidence" value="ECO:0007669"/>
    <property type="project" value="InterPro"/>
</dbReference>
<evidence type="ECO:0000256" key="8">
    <source>
        <dbReference type="ARBA" id="ARBA00022741"/>
    </source>
</evidence>
<evidence type="ECO:0000256" key="18">
    <source>
        <dbReference type="ARBA" id="ARBA00043832"/>
    </source>
</evidence>
<dbReference type="SUPFAM" id="SSF48371">
    <property type="entry name" value="ARM repeat"/>
    <property type="match status" value="2"/>
</dbReference>
<feature type="region of interest" description="Disordered" evidence="23">
    <location>
        <begin position="2814"/>
        <end position="2836"/>
    </location>
</feature>
<dbReference type="SUPFAM" id="SSF53254">
    <property type="entry name" value="Phosphoglycerate mutase-like"/>
    <property type="match status" value="1"/>
</dbReference>
<evidence type="ECO:0000256" key="24">
    <source>
        <dbReference type="SAM" id="SignalP"/>
    </source>
</evidence>
<keyword evidence="22" id="KW-0175">Coiled coil</keyword>
<feature type="domain" description="FATC" evidence="27">
    <location>
        <begin position="2904"/>
        <end position="2936"/>
    </location>
</feature>
<feature type="domain" description="FAT" evidence="26">
    <location>
        <begin position="1826"/>
        <end position="2356"/>
    </location>
</feature>
<dbReference type="InterPro" id="IPR003151">
    <property type="entry name" value="PIK-rel_kinase_FAT"/>
</dbReference>
<comment type="similarity">
    <text evidence="3 21">Belongs to the PI3/PI4-kinase family.</text>
</comment>
<dbReference type="FunFam" id="3.30.1010.10:FF:000004">
    <property type="entry name" value="Serine/threonine-protein kinase TOR"/>
    <property type="match status" value="1"/>
</dbReference>
<dbReference type="GO" id="GO:2000243">
    <property type="term" value="P:positive regulation of reproductive process"/>
    <property type="evidence" value="ECO:0007669"/>
    <property type="project" value="UniProtKB-ARBA"/>
</dbReference>
<dbReference type="GO" id="GO:0031931">
    <property type="term" value="C:TORC1 complex"/>
    <property type="evidence" value="ECO:0007669"/>
    <property type="project" value="TreeGrafter"/>
</dbReference>
<dbReference type="PROSITE" id="PS51189">
    <property type="entry name" value="FAT"/>
    <property type="match status" value="1"/>
</dbReference>
<dbReference type="InterPro" id="IPR036940">
    <property type="entry name" value="PI3/4_kinase_cat_sf"/>
</dbReference>
<dbReference type="Pfam" id="PF02259">
    <property type="entry name" value="FAT"/>
    <property type="match status" value="1"/>
</dbReference>
<dbReference type="GO" id="GO:0005524">
    <property type="term" value="F:ATP binding"/>
    <property type="evidence" value="ECO:0007669"/>
    <property type="project" value="UniProtKB-KW"/>
</dbReference>
<evidence type="ECO:0000256" key="17">
    <source>
        <dbReference type="ARBA" id="ARBA00043691"/>
    </source>
</evidence>
<evidence type="ECO:0000256" key="4">
    <source>
        <dbReference type="ARBA" id="ARBA00022475"/>
    </source>
</evidence>
<evidence type="ECO:0000256" key="21">
    <source>
        <dbReference type="RuleBase" id="RU364109"/>
    </source>
</evidence>
<dbReference type="SUPFAM" id="SSF47212">
    <property type="entry name" value="FKBP12-rapamycin-binding domain of FKBP-rapamycin-associated protein (FRAP)"/>
    <property type="match status" value="1"/>
</dbReference>
<keyword evidence="12" id="KW-0472">Membrane</keyword>
<evidence type="ECO:0000256" key="11">
    <source>
        <dbReference type="ARBA" id="ARBA00022840"/>
    </source>
</evidence>
<comment type="subcellular location">
    <subcellularLocation>
        <location evidence="1">Cell membrane</location>
    </subcellularLocation>
</comment>
<feature type="domain" description="PI3K/PI4K catalytic" evidence="25">
    <location>
        <begin position="2530"/>
        <end position="2846"/>
    </location>
</feature>
<evidence type="ECO:0000256" key="20">
    <source>
        <dbReference type="ARBA" id="ARBA00048679"/>
    </source>
</evidence>
<dbReference type="Gene3D" id="3.40.50.1240">
    <property type="entry name" value="Phosphoglycerate mutase-like"/>
    <property type="match status" value="1"/>
</dbReference>
<comment type="catalytic activity">
    <reaction evidence="15">
        <text>1D-myo-inositol 1,2,5,6-tetrakisphosphate + H2O = 1D-myo-inositol 1,2,6-trisphosphate + phosphate</text>
        <dbReference type="Rhea" id="RHEA:77119"/>
        <dbReference type="ChEBI" id="CHEBI:15377"/>
        <dbReference type="ChEBI" id="CHEBI:43474"/>
        <dbReference type="ChEBI" id="CHEBI:195535"/>
        <dbReference type="ChEBI" id="CHEBI:195537"/>
        <dbReference type="EC" id="3.1.3.62"/>
    </reaction>
    <physiologicalReaction direction="left-to-right" evidence="15">
        <dbReference type="Rhea" id="RHEA:77120"/>
    </physiologicalReaction>
</comment>
<evidence type="ECO:0000256" key="3">
    <source>
        <dbReference type="ARBA" id="ARBA00011031"/>
    </source>
</evidence>
<evidence type="ECO:0000259" key="26">
    <source>
        <dbReference type="PROSITE" id="PS51189"/>
    </source>
</evidence>
<dbReference type="GO" id="GO:0045787">
    <property type="term" value="P:positive regulation of cell cycle"/>
    <property type="evidence" value="ECO:0007669"/>
    <property type="project" value="UniProtKB-ARBA"/>
</dbReference>
<proteinExistence type="inferred from homology"/>
<comment type="catalytic activity">
    <reaction evidence="20">
        <text>L-seryl-[protein] + ATP = O-phospho-L-seryl-[protein] + ADP + H(+)</text>
        <dbReference type="Rhea" id="RHEA:17989"/>
        <dbReference type="Rhea" id="RHEA-COMP:9863"/>
        <dbReference type="Rhea" id="RHEA-COMP:11604"/>
        <dbReference type="ChEBI" id="CHEBI:15378"/>
        <dbReference type="ChEBI" id="CHEBI:29999"/>
        <dbReference type="ChEBI" id="CHEBI:30616"/>
        <dbReference type="ChEBI" id="CHEBI:83421"/>
        <dbReference type="ChEBI" id="CHEBI:456216"/>
        <dbReference type="EC" id="2.7.11.1"/>
    </reaction>
</comment>
<evidence type="ECO:0000256" key="15">
    <source>
        <dbReference type="ARBA" id="ARBA00043668"/>
    </source>
</evidence>
<dbReference type="Pfam" id="PF23593">
    <property type="entry name" value="HEAT_ATR"/>
    <property type="match status" value="1"/>
</dbReference>
<dbReference type="FunFam" id="1.25.10.10:FF:001260">
    <property type="entry name" value="Serine/threonine-protein kinase TOR"/>
    <property type="match status" value="1"/>
</dbReference>
<dbReference type="InterPro" id="IPR014009">
    <property type="entry name" value="PIK_FAT"/>
</dbReference>
<dbReference type="InterPro" id="IPR011989">
    <property type="entry name" value="ARM-like"/>
</dbReference>
<dbReference type="GO" id="GO:0005634">
    <property type="term" value="C:nucleus"/>
    <property type="evidence" value="ECO:0007669"/>
    <property type="project" value="TreeGrafter"/>
</dbReference>
<keyword evidence="10" id="KW-0378">Hydrolase</keyword>
<dbReference type="Pfam" id="PF00328">
    <property type="entry name" value="His_Phos_2"/>
    <property type="match status" value="1"/>
</dbReference>
<evidence type="ECO:0000259" key="25">
    <source>
        <dbReference type="PROSITE" id="PS50290"/>
    </source>
</evidence>
<comment type="catalytic activity">
    <reaction evidence="18">
        <text>(2R)-2,3-bisphosphoglycerate + H2O = (2R)-2-phosphoglycerate + phosphate</text>
        <dbReference type="Rhea" id="RHEA:27381"/>
        <dbReference type="ChEBI" id="CHEBI:15377"/>
        <dbReference type="ChEBI" id="CHEBI:43474"/>
        <dbReference type="ChEBI" id="CHEBI:58248"/>
        <dbReference type="ChEBI" id="CHEBI:58289"/>
        <dbReference type="EC" id="3.1.3.80"/>
    </reaction>
    <physiologicalReaction direction="left-to-right" evidence="18">
        <dbReference type="Rhea" id="RHEA:27382"/>
    </physiologicalReaction>
</comment>
<evidence type="ECO:0000259" key="27">
    <source>
        <dbReference type="PROSITE" id="PS51190"/>
    </source>
</evidence>
<dbReference type="EMBL" id="CAKKLH010000343">
    <property type="protein sequence ID" value="CAH0113667.1"/>
    <property type="molecule type" value="Genomic_DNA"/>
</dbReference>
<keyword evidence="7" id="KW-0677">Repeat</keyword>
<comment type="catalytic activity">
    <reaction evidence="17">
        <text>1D-myo-inositol hexakisphosphate + H2O = 1D-myo-inositol 1,2,4,5,6-pentakisphosphate + phosphate</text>
        <dbReference type="Rhea" id="RHEA:16989"/>
        <dbReference type="ChEBI" id="CHEBI:15377"/>
        <dbReference type="ChEBI" id="CHEBI:43474"/>
        <dbReference type="ChEBI" id="CHEBI:57798"/>
        <dbReference type="ChEBI" id="CHEBI:58130"/>
        <dbReference type="EC" id="3.1.3.62"/>
    </reaction>
    <physiologicalReaction direction="left-to-right" evidence="17">
        <dbReference type="Rhea" id="RHEA:16990"/>
    </physiologicalReaction>
</comment>
<organism evidence="28 29">
    <name type="scientific">Daphnia galeata</name>
    <dbReference type="NCBI Taxonomy" id="27404"/>
    <lineage>
        <taxon>Eukaryota</taxon>
        <taxon>Metazoa</taxon>
        <taxon>Ecdysozoa</taxon>
        <taxon>Arthropoda</taxon>
        <taxon>Crustacea</taxon>
        <taxon>Branchiopoda</taxon>
        <taxon>Diplostraca</taxon>
        <taxon>Cladocera</taxon>
        <taxon>Anomopoda</taxon>
        <taxon>Daphniidae</taxon>
        <taxon>Daphnia</taxon>
    </lineage>
</organism>
<comment type="catalytic activity">
    <reaction evidence="19 21">
        <text>L-threonyl-[protein] + ATP = O-phospho-L-threonyl-[protein] + ADP + H(+)</text>
        <dbReference type="Rhea" id="RHEA:46608"/>
        <dbReference type="Rhea" id="RHEA-COMP:11060"/>
        <dbReference type="Rhea" id="RHEA-COMP:11605"/>
        <dbReference type="ChEBI" id="CHEBI:15378"/>
        <dbReference type="ChEBI" id="CHEBI:30013"/>
        <dbReference type="ChEBI" id="CHEBI:30616"/>
        <dbReference type="ChEBI" id="CHEBI:61977"/>
        <dbReference type="ChEBI" id="CHEBI:456216"/>
        <dbReference type="EC" id="2.7.11.1"/>
    </reaction>
</comment>
<dbReference type="GO" id="GO:0034417">
    <property type="term" value="F:bisphosphoglycerate 3-phosphatase activity"/>
    <property type="evidence" value="ECO:0007669"/>
    <property type="project" value="UniProtKB-EC"/>
</dbReference>
<feature type="chain" id="PRO_5035260662" description="Serine/threonine-protein kinase TOR" evidence="24">
    <location>
        <begin position="21"/>
        <end position="2936"/>
    </location>
</feature>
<evidence type="ECO:0000313" key="28">
    <source>
        <dbReference type="EMBL" id="CAH0113667.1"/>
    </source>
</evidence>
<dbReference type="GO" id="GO:0045930">
    <property type="term" value="P:negative regulation of mitotic cell cycle"/>
    <property type="evidence" value="ECO:0007669"/>
    <property type="project" value="UniProtKB-ARBA"/>
</dbReference>